<dbReference type="SUPFAM" id="SSF56281">
    <property type="entry name" value="Metallo-hydrolase/oxidoreductase"/>
    <property type="match status" value="1"/>
</dbReference>
<accession>A0A8H5H7Q7</accession>
<dbReference type="GO" id="GO:0070291">
    <property type="term" value="P:N-acylethanolamine metabolic process"/>
    <property type="evidence" value="ECO:0007669"/>
    <property type="project" value="TreeGrafter"/>
</dbReference>
<dbReference type="Proteomes" id="UP000565441">
    <property type="component" value="Unassembled WGS sequence"/>
</dbReference>
<feature type="domain" description="Metallo-beta-lactamase" evidence="1">
    <location>
        <begin position="154"/>
        <end position="306"/>
    </location>
</feature>
<proteinExistence type="predicted"/>
<name>A0A8H5H7Q7_9AGAR</name>
<dbReference type="Pfam" id="PF12706">
    <property type="entry name" value="Lactamase_B_2"/>
    <property type="match status" value="2"/>
</dbReference>
<dbReference type="GO" id="GO:0070290">
    <property type="term" value="F:N-acylphosphatidylethanolamine-specific phospholipase D activity"/>
    <property type="evidence" value="ECO:0007669"/>
    <property type="project" value="TreeGrafter"/>
</dbReference>
<evidence type="ECO:0000313" key="2">
    <source>
        <dbReference type="EMBL" id="KAF5378175.1"/>
    </source>
</evidence>
<comment type="caution">
    <text evidence="2">The sequence shown here is derived from an EMBL/GenBank/DDBJ whole genome shotgun (WGS) entry which is preliminary data.</text>
</comment>
<dbReference type="InterPro" id="IPR001279">
    <property type="entry name" value="Metallo-B-lactamas"/>
</dbReference>
<feature type="domain" description="Metallo-beta-lactamase" evidence="1">
    <location>
        <begin position="331"/>
        <end position="414"/>
    </location>
</feature>
<dbReference type="EMBL" id="JAACJP010000021">
    <property type="protein sequence ID" value="KAF5378175.1"/>
    <property type="molecule type" value="Genomic_DNA"/>
</dbReference>
<evidence type="ECO:0000259" key="1">
    <source>
        <dbReference type="Pfam" id="PF12706"/>
    </source>
</evidence>
<dbReference type="InterPro" id="IPR036866">
    <property type="entry name" value="RibonucZ/Hydroxyglut_hydro"/>
</dbReference>
<dbReference type="AlphaFoldDB" id="A0A8H5H7Q7"/>
<dbReference type="GO" id="GO:0070292">
    <property type="term" value="P:N-acylphosphatidylethanolamine metabolic process"/>
    <property type="evidence" value="ECO:0007669"/>
    <property type="project" value="TreeGrafter"/>
</dbReference>
<organism evidence="2 3">
    <name type="scientific">Tricholomella constricta</name>
    <dbReference type="NCBI Taxonomy" id="117010"/>
    <lineage>
        <taxon>Eukaryota</taxon>
        <taxon>Fungi</taxon>
        <taxon>Dikarya</taxon>
        <taxon>Basidiomycota</taxon>
        <taxon>Agaricomycotina</taxon>
        <taxon>Agaricomycetes</taxon>
        <taxon>Agaricomycetidae</taxon>
        <taxon>Agaricales</taxon>
        <taxon>Tricholomatineae</taxon>
        <taxon>Lyophyllaceae</taxon>
        <taxon>Tricholomella</taxon>
    </lineage>
</organism>
<dbReference type="PANTHER" id="PTHR15032:SF4">
    <property type="entry name" value="N-ACYL-PHOSPHATIDYLETHANOLAMINE-HYDROLYZING PHOSPHOLIPASE D"/>
    <property type="match status" value="1"/>
</dbReference>
<dbReference type="OrthoDB" id="332863at2759"/>
<protein>
    <recommendedName>
        <fullName evidence="1">Metallo-beta-lactamase domain-containing protein</fullName>
    </recommendedName>
</protein>
<reference evidence="2 3" key="1">
    <citation type="journal article" date="2020" name="ISME J.">
        <title>Uncovering the hidden diversity of litter-decomposition mechanisms in mushroom-forming fungi.</title>
        <authorList>
            <person name="Floudas D."/>
            <person name="Bentzer J."/>
            <person name="Ahren D."/>
            <person name="Johansson T."/>
            <person name="Persson P."/>
            <person name="Tunlid A."/>
        </authorList>
    </citation>
    <scope>NUCLEOTIDE SEQUENCE [LARGE SCALE GENOMIC DNA]</scope>
    <source>
        <strain evidence="2 3">CBS 661.87</strain>
    </source>
</reference>
<dbReference type="Gene3D" id="3.60.15.10">
    <property type="entry name" value="Ribonuclease Z/Hydroxyacylglutathione hydrolase-like"/>
    <property type="match status" value="1"/>
</dbReference>
<sequence>MTYMILREGRIDPSAKTSAKKTRLNPLPIMTSSSSILVTDIDPKKAPPDVEANINSKPEHWDDPDCSGFHNPWPSFRPHGAMDTLHLLSILPTFPRVSQEVKGLIPIRKPTWGAVDVESKEENVKDKITATWLGHACFLVELPSRSDAGRRGARVLFDPVFSDRCSPSQWIGPKRYTPPPCKIEDIPEVDAVVISRSQPQTALSLSSLDTHTIKILSQRPRTPHFFAPLGNAYFFRSLGVPDSHVHLMDWWDSKRVEVAPSSSSGQDKGPGPHKVTVAITCTPAQHFTGRSLFDRFKTLWASWVVEEVRLPPAVPVPVPAPANNNNNDNDKGVKVFFGGDTGYRAVLNDQDEDTVPTCPVFKDIGARFGGFEFAMIPIGAYKPRQYMSPIHCAPQDSVRIFKDIKAKKALGMHWATWVLTTEDVLEPPKRLAEECRKIGIEDGAFGVCDIGETMFF</sequence>
<dbReference type="PANTHER" id="PTHR15032">
    <property type="entry name" value="N-ACYL-PHOSPHATIDYLETHANOLAMINE-HYDROLYZING PHOSPHOLIPASE D"/>
    <property type="match status" value="1"/>
</dbReference>
<dbReference type="GO" id="GO:0005737">
    <property type="term" value="C:cytoplasm"/>
    <property type="evidence" value="ECO:0007669"/>
    <property type="project" value="TreeGrafter"/>
</dbReference>
<gene>
    <name evidence="2" type="ORF">D9615_007529</name>
</gene>
<evidence type="ECO:0000313" key="3">
    <source>
        <dbReference type="Proteomes" id="UP000565441"/>
    </source>
</evidence>
<keyword evidence="3" id="KW-1185">Reference proteome</keyword>